<evidence type="ECO:0000313" key="2">
    <source>
        <dbReference type="EMBL" id="KAG8172266.1"/>
    </source>
</evidence>
<organism evidence="2 3">
    <name type="scientific">Oedothorax gibbosus</name>
    <dbReference type="NCBI Taxonomy" id="931172"/>
    <lineage>
        <taxon>Eukaryota</taxon>
        <taxon>Metazoa</taxon>
        <taxon>Ecdysozoa</taxon>
        <taxon>Arthropoda</taxon>
        <taxon>Chelicerata</taxon>
        <taxon>Arachnida</taxon>
        <taxon>Araneae</taxon>
        <taxon>Araneomorphae</taxon>
        <taxon>Entelegynae</taxon>
        <taxon>Araneoidea</taxon>
        <taxon>Linyphiidae</taxon>
        <taxon>Erigoninae</taxon>
        <taxon>Oedothorax</taxon>
    </lineage>
</organism>
<dbReference type="InterPro" id="IPR050111">
    <property type="entry name" value="C-type_lectin/snaclec_domain"/>
</dbReference>
<comment type="caution">
    <text evidence="2">The sequence shown here is derived from an EMBL/GenBank/DDBJ whole genome shotgun (WGS) entry which is preliminary data.</text>
</comment>
<feature type="domain" description="C-type lectin" evidence="1">
    <location>
        <begin position="13"/>
        <end position="131"/>
    </location>
</feature>
<dbReference type="PANTHER" id="PTHR22803">
    <property type="entry name" value="MANNOSE, PHOSPHOLIPASE, LECTIN RECEPTOR RELATED"/>
    <property type="match status" value="1"/>
</dbReference>
<dbReference type="Pfam" id="PF00059">
    <property type="entry name" value="Lectin_C"/>
    <property type="match status" value="1"/>
</dbReference>
<dbReference type="CDD" id="cd00037">
    <property type="entry name" value="CLECT"/>
    <property type="match status" value="1"/>
</dbReference>
<dbReference type="Gene3D" id="3.10.100.10">
    <property type="entry name" value="Mannose-Binding Protein A, subunit A"/>
    <property type="match status" value="1"/>
</dbReference>
<proteinExistence type="predicted"/>
<name>A0AAV6TKQ1_9ARAC</name>
<evidence type="ECO:0000313" key="3">
    <source>
        <dbReference type="Proteomes" id="UP000827092"/>
    </source>
</evidence>
<dbReference type="PROSITE" id="PS50041">
    <property type="entry name" value="C_TYPE_LECTIN_2"/>
    <property type="match status" value="1"/>
</dbReference>
<dbReference type="InterPro" id="IPR001304">
    <property type="entry name" value="C-type_lectin-like"/>
</dbReference>
<accession>A0AAV6TKQ1</accession>
<dbReference type="InterPro" id="IPR016187">
    <property type="entry name" value="CTDL_fold"/>
</dbReference>
<keyword evidence="3" id="KW-1185">Reference proteome</keyword>
<gene>
    <name evidence="2" type="ORF">JTE90_016042</name>
</gene>
<dbReference type="SMART" id="SM00034">
    <property type="entry name" value="CLECT"/>
    <property type="match status" value="1"/>
</dbReference>
<reference evidence="2 3" key="1">
    <citation type="journal article" date="2022" name="Nat. Ecol. Evol.">
        <title>A masculinizing supergene underlies an exaggerated male reproductive morph in a spider.</title>
        <authorList>
            <person name="Hendrickx F."/>
            <person name="De Corte Z."/>
            <person name="Sonet G."/>
            <person name="Van Belleghem S.M."/>
            <person name="Kostlbacher S."/>
            <person name="Vangestel C."/>
        </authorList>
    </citation>
    <scope>NUCLEOTIDE SEQUENCE [LARGE SCALE GENOMIC DNA]</scope>
    <source>
        <strain evidence="2">W744_W776</strain>
    </source>
</reference>
<dbReference type="AlphaFoldDB" id="A0AAV6TKQ1"/>
<dbReference type="SUPFAM" id="SSF56436">
    <property type="entry name" value="C-type lectin-like"/>
    <property type="match status" value="1"/>
</dbReference>
<evidence type="ECO:0000259" key="1">
    <source>
        <dbReference type="PROSITE" id="PS50041"/>
    </source>
</evidence>
<dbReference type="Proteomes" id="UP000827092">
    <property type="component" value="Unassembled WGS sequence"/>
</dbReference>
<dbReference type="EMBL" id="JAFNEN010002906">
    <property type="protein sequence ID" value="KAG8172266.1"/>
    <property type="molecule type" value="Genomic_DNA"/>
</dbReference>
<dbReference type="InterPro" id="IPR016186">
    <property type="entry name" value="C-type_lectin-like/link_sf"/>
</dbReference>
<sequence>PRCDETTPNQFYFEDYCYSFVGTPHTWHRAEEYCENQGSKLVSIHSVEEIGFLLRIVYDAKSAIGNRIWIGLNSLRNGVLRWTDHSPVDFTFWNENEPNNMGNTEKCCSMYVGNGVWNDDICNEPMGFICKQPKNTSDTFLVPSTPDPTIGNCKKGWYDHHDRCYLPVGYVKKKREIGQRLLVFESQGGQLVSIRDRREQG</sequence>
<feature type="non-terminal residue" evidence="2">
    <location>
        <position position="1"/>
    </location>
</feature>
<protein>
    <recommendedName>
        <fullName evidence="1">C-type lectin domain-containing protein</fullName>
    </recommendedName>
</protein>